<feature type="compositionally biased region" description="Basic residues" evidence="6">
    <location>
        <begin position="235"/>
        <end position="245"/>
    </location>
</feature>
<dbReference type="InterPro" id="IPR036875">
    <property type="entry name" value="Znf_CCHC_sf"/>
</dbReference>
<evidence type="ECO:0000259" key="7">
    <source>
        <dbReference type="PROSITE" id="PS50158"/>
    </source>
</evidence>
<comment type="caution">
    <text evidence="8">The sequence shown here is derived from an EMBL/GenBank/DDBJ whole genome shotgun (WGS) entry which is preliminary data.</text>
</comment>
<evidence type="ECO:0000256" key="4">
    <source>
        <dbReference type="ARBA" id="ARBA00023054"/>
    </source>
</evidence>
<dbReference type="GO" id="GO:1990116">
    <property type="term" value="P:ribosome-associated ubiquitin-dependent protein catabolic process"/>
    <property type="evidence" value="ECO:0007669"/>
    <property type="project" value="TreeGrafter"/>
</dbReference>
<dbReference type="Pfam" id="PF05670">
    <property type="entry name" value="NFACT-R_1"/>
    <property type="match status" value="2"/>
</dbReference>
<dbReference type="Gene3D" id="4.10.60.10">
    <property type="entry name" value="Zinc finger, CCHC-type"/>
    <property type="match status" value="1"/>
</dbReference>
<evidence type="ECO:0000256" key="1">
    <source>
        <dbReference type="ARBA" id="ARBA00004496"/>
    </source>
</evidence>
<name>A0AAP0L175_9MAGN</name>
<organism evidence="8 9">
    <name type="scientific">Stephania yunnanensis</name>
    <dbReference type="NCBI Taxonomy" id="152371"/>
    <lineage>
        <taxon>Eukaryota</taxon>
        <taxon>Viridiplantae</taxon>
        <taxon>Streptophyta</taxon>
        <taxon>Embryophyta</taxon>
        <taxon>Tracheophyta</taxon>
        <taxon>Spermatophyta</taxon>
        <taxon>Magnoliopsida</taxon>
        <taxon>Ranunculales</taxon>
        <taxon>Menispermaceae</taxon>
        <taxon>Menispermoideae</taxon>
        <taxon>Cissampelideae</taxon>
        <taxon>Stephania</taxon>
    </lineage>
</organism>
<reference evidence="8 9" key="1">
    <citation type="submission" date="2024-01" db="EMBL/GenBank/DDBJ databases">
        <title>Genome assemblies of Stephania.</title>
        <authorList>
            <person name="Yang L."/>
        </authorList>
    </citation>
    <scope>NUCLEOTIDE SEQUENCE [LARGE SCALE GENOMIC DNA]</scope>
    <source>
        <strain evidence="8">YNDBR</strain>
        <tissue evidence="8">Leaf</tissue>
    </source>
</reference>
<dbReference type="Pfam" id="PF05833">
    <property type="entry name" value="NFACT_N"/>
    <property type="match status" value="2"/>
</dbReference>
<keyword evidence="9" id="KW-1185">Reference proteome</keyword>
<sequence length="1320" mass="148654">MVKVRMNTADVAAEVKCLRRLIGMRCSNVYDLSPKTYMFKLMNSSGVTDSGESEKVLLLMESGVRLHTTAYARSPIPPTLSLFFVSISPLHVCVSDSPFVVYSDKSSTPSGFTLKLRKHIRTRRLEDVRQLGYDRIILFQFGLGANAHYIILELYAQGNILLTDSELTVMTLLRSHRDDDKGLAIMSRHRYPVETCRQFVRTTHSKLQEALVSLDKSSNDSVENNKEVDEISAKSKVKHGNHKNTKPSDSSKSANDGGRAKQATLKVVLGEALGYGPALSEHIILDAGLLPSMKVGANTLADNATIQVLFEAITRFEDWLDDVISGERVPEGYILMQNQTSVKKDGLPSSEGNSNKMYDEFCPILLNQFKSREFMKFETFDAALDEFYSKIESQRAEQQQKAKEGTATQKLNKIRVDQENRVETLKKEVDRSIRMAELIEYNLEDVDAAILAVRVALANGMDWEDLARMVREEKKSGNPIAGLIHKLHLERNCVSLLLSNNLDEMDDDEKTLPVDKVEVDLALSAHANARRWYDLKKRQESKQEKTVTAHEKAFKAAERKTRLQLSQSDMHLQENDLNLKCHLSIVPFIPFQRSSIRKDPNLSYLHPKTKGGTLADTTVIPKGVWPMYHWICMKESIWLPLKLGYSHREKTVAAISHMRKVHWFEKFNWFVSSENYLIISGRDAQQNEMIVKRYMSKGDLHERVWRVGEVVLMFPLWSNTSPYMLVCYNLATHACTGKPLAHVDFRLTEALILYFSLQFYCANWTILTPIIIHLSKRRHVVCHSKAWDSKIVTSAWWVYPNQVSKTAPTGEYLTVGSFMIRGKKNFLPPHPLIMGFGILFRLDESSLGPHLNERRVKGEEEGILEETVPLKEDSDSESEIQVSMEEPKIINEESDLTDDRTSKLLSDGLSEVSSAAKGLIPSKGDSVNFEEHVESRATTAINNSSDVDGSEVAGENIPSISTELEDLIDKALGLGSTNVRGKSYARDASRENAVEHHSEERKTSVREKPYISKGERRKLKKGQQNSAKDGAVEQEREGYEDDNATHAEPDENVPNTRPSVGKIGRGQKGKLKKIKEKYAEQDEEERKIRMALLASSGKVVKKENEVQKENTDGEKEQRSDNENEVVLFSGPDDTLKRCYKCKKLGHLSRDCPENPDAKDRTEEVVHKHQNGDGSEISLGAVDKTASEMDRINMEEDDIHEIDEEEKGKLNDVDYLTGTPLPNDILLYAVPVCGPYNALQNYKYRVKITPGTAKKGKAAKTAINLFSHLPEATSREKELMKACTDPELVAAIIGNVKITAAGLTQLKQKQKKGKKANKGET</sequence>
<evidence type="ECO:0000256" key="5">
    <source>
        <dbReference type="PROSITE-ProRule" id="PRU00047"/>
    </source>
</evidence>
<keyword evidence="5" id="KW-0863">Zinc-finger</keyword>
<feature type="compositionally biased region" description="Basic and acidic residues" evidence="6">
    <location>
        <begin position="984"/>
        <end position="1014"/>
    </location>
</feature>
<feature type="region of interest" description="Disordered" evidence="6">
    <location>
        <begin position="981"/>
        <end position="1084"/>
    </location>
</feature>
<dbReference type="Pfam" id="PF00098">
    <property type="entry name" value="zf-CCHC"/>
    <property type="match status" value="1"/>
</dbReference>
<gene>
    <name evidence="8" type="ORF">Syun_008134</name>
</gene>
<feature type="compositionally biased region" description="Basic and acidic residues" evidence="6">
    <location>
        <begin position="1030"/>
        <end position="1049"/>
    </location>
</feature>
<dbReference type="Proteomes" id="UP001420932">
    <property type="component" value="Unassembled WGS sequence"/>
</dbReference>
<keyword evidence="3" id="KW-0963">Cytoplasm</keyword>
<evidence type="ECO:0000256" key="3">
    <source>
        <dbReference type="ARBA" id="ARBA00022490"/>
    </source>
</evidence>
<keyword evidence="4" id="KW-0175">Coiled coil</keyword>
<feature type="region of interest" description="Disordered" evidence="6">
    <location>
        <begin position="1100"/>
        <end position="1122"/>
    </location>
</feature>
<dbReference type="GO" id="GO:0005737">
    <property type="term" value="C:cytoplasm"/>
    <property type="evidence" value="ECO:0007669"/>
    <property type="project" value="UniProtKB-SubCell"/>
</dbReference>
<feature type="region of interest" description="Disordered" evidence="6">
    <location>
        <begin position="214"/>
        <end position="259"/>
    </location>
</feature>
<evidence type="ECO:0000256" key="6">
    <source>
        <dbReference type="SAM" id="MobiDB-lite"/>
    </source>
</evidence>
<comment type="similarity">
    <text evidence="2">Belongs to the NEMF family.</text>
</comment>
<evidence type="ECO:0000313" key="9">
    <source>
        <dbReference type="Proteomes" id="UP001420932"/>
    </source>
</evidence>
<dbReference type="GO" id="GO:1990112">
    <property type="term" value="C:RQC complex"/>
    <property type="evidence" value="ECO:0007669"/>
    <property type="project" value="TreeGrafter"/>
</dbReference>
<dbReference type="PANTHER" id="PTHR15239:SF6">
    <property type="entry name" value="RIBOSOME QUALITY CONTROL COMPLEX SUBUNIT NEMF"/>
    <property type="match status" value="1"/>
</dbReference>
<evidence type="ECO:0000313" key="8">
    <source>
        <dbReference type="EMBL" id="KAK9161793.1"/>
    </source>
</evidence>
<dbReference type="PANTHER" id="PTHR15239">
    <property type="entry name" value="NUCLEAR EXPORT MEDIATOR FACTOR NEMF"/>
    <property type="match status" value="1"/>
</dbReference>
<dbReference type="PROSITE" id="PS50158">
    <property type="entry name" value="ZF_CCHC"/>
    <property type="match status" value="1"/>
</dbReference>
<dbReference type="GO" id="GO:0008270">
    <property type="term" value="F:zinc ion binding"/>
    <property type="evidence" value="ECO:0007669"/>
    <property type="project" value="UniProtKB-KW"/>
</dbReference>
<dbReference type="SUPFAM" id="SSF57756">
    <property type="entry name" value="Retrovirus zinc finger-like domains"/>
    <property type="match status" value="1"/>
</dbReference>
<dbReference type="InterPro" id="IPR021846">
    <property type="entry name" value="NFACT-C"/>
</dbReference>
<feature type="domain" description="CCHC-type" evidence="7">
    <location>
        <begin position="1137"/>
        <end position="1153"/>
    </location>
</feature>
<keyword evidence="5" id="KW-0862">Zinc</keyword>
<feature type="compositionally biased region" description="Basic and acidic residues" evidence="6">
    <location>
        <begin position="223"/>
        <end position="233"/>
    </location>
</feature>
<evidence type="ECO:0000256" key="2">
    <source>
        <dbReference type="ARBA" id="ARBA00008318"/>
    </source>
</evidence>
<dbReference type="EMBL" id="JBBNAF010000003">
    <property type="protein sequence ID" value="KAK9161793.1"/>
    <property type="molecule type" value="Genomic_DNA"/>
</dbReference>
<feature type="compositionally biased region" description="Basic and acidic residues" evidence="6">
    <location>
        <begin position="1100"/>
        <end position="1121"/>
    </location>
</feature>
<dbReference type="InterPro" id="IPR001878">
    <property type="entry name" value="Znf_CCHC"/>
</dbReference>
<keyword evidence="5" id="KW-0479">Metal-binding</keyword>
<accession>A0AAP0L175</accession>
<comment type="subcellular location">
    <subcellularLocation>
        <location evidence="1">Cytoplasm</location>
    </subcellularLocation>
</comment>
<dbReference type="GO" id="GO:0000049">
    <property type="term" value="F:tRNA binding"/>
    <property type="evidence" value="ECO:0007669"/>
    <property type="project" value="TreeGrafter"/>
</dbReference>
<dbReference type="InterPro" id="IPR051608">
    <property type="entry name" value="RQC_Subunit_NEMF"/>
</dbReference>
<protein>
    <recommendedName>
        <fullName evidence="7">CCHC-type domain-containing protein</fullName>
    </recommendedName>
</protein>
<dbReference type="Gene3D" id="2.30.310.10">
    <property type="entry name" value="ibrinogen binding protein from staphylococcus aureus domain"/>
    <property type="match status" value="1"/>
</dbReference>
<dbReference type="GO" id="GO:0072344">
    <property type="term" value="P:rescue of stalled ribosome"/>
    <property type="evidence" value="ECO:0007669"/>
    <property type="project" value="TreeGrafter"/>
</dbReference>
<dbReference type="InterPro" id="IPR008532">
    <property type="entry name" value="NFACT_RNA-bd"/>
</dbReference>
<dbReference type="GO" id="GO:0043023">
    <property type="term" value="F:ribosomal large subunit binding"/>
    <property type="evidence" value="ECO:0007669"/>
    <property type="project" value="TreeGrafter"/>
</dbReference>
<proteinExistence type="inferred from homology"/>
<dbReference type="Pfam" id="PF11923">
    <property type="entry name" value="NFACT-C"/>
    <property type="match status" value="1"/>
</dbReference>
<dbReference type="SMART" id="SM00343">
    <property type="entry name" value="ZnF_C2HC"/>
    <property type="match status" value="1"/>
</dbReference>
<feature type="compositionally biased region" description="Basic residues" evidence="6">
    <location>
        <begin position="1065"/>
        <end position="1075"/>
    </location>
</feature>